<dbReference type="InterPro" id="IPR036259">
    <property type="entry name" value="MFS_trans_sf"/>
</dbReference>
<evidence type="ECO:0000256" key="2">
    <source>
        <dbReference type="ARBA" id="ARBA00005982"/>
    </source>
</evidence>
<feature type="transmembrane region" description="Helical" evidence="9">
    <location>
        <begin position="252"/>
        <end position="270"/>
    </location>
</feature>
<evidence type="ECO:0000256" key="9">
    <source>
        <dbReference type="SAM" id="Phobius"/>
    </source>
</evidence>
<evidence type="ECO:0000313" key="11">
    <source>
        <dbReference type="EMBL" id="GAA5154994.1"/>
    </source>
</evidence>
<feature type="transmembrane region" description="Helical" evidence="9">
    <location>
        <begin position="282"/>
        <end position="307"/>
    </location>
</feature>
<keyword evidence="6 9" id="KW-1133">Transmembrane helix</keyword>
<dbReference type="InterPro" id="IPR018456">
    <property type="entry name" value="PTR2_symporter_CS"/>
</dbReference>
<feature type="transmembrane region" description="Helical" evidence="9">
    <location>
        <begin position="327"/>
        <end position="346"/>
    </location>
</feature>
<evidence type="ECO:0000256" key="8">
    <source>
        <dbReference type="RuleBase" id="RU003755"/>
    </source>
</evidence>
<feature type="transmembrane region" description="Helical" evidence="9">
    <location>
        <begin position="180"/>
        <end position="201"/>
    </location>
</feature>
<protein>
    <submittedName>
        <fullName evidence="11">Peptide MFS transporter</fullName>
    </submittedName>
</protein>
<dbReference type="SUPFAM" id="SSF103473">
    <property type="entry name" value="MFS general substrate transporter"/>
    <property type="match status" value="1"/>
</dbReference>
<feature type="transmembrane region" description="Helical" evidence="9">
    <location>
        <begin position="358"/>
        <end position="379"/>
    </location>
</feature>
<feature type="transmembrane region" description="Helical" evidence="9">
    <location>
        <begin position="425"/>
        <end position="446"/>
    </location>
</feature>
<dbReference type="InterPro" id="IPR005279">
    <property type="entry name" value="Dipep/tripep_permease"/>
</dbReference>
<proteinExistence type="inferred from homology"/>
<dbReference type="InterPro" id="IPR050171">
    <property type="entry name" value="MFS_Transporters"/>
</dbReference>
<dbReference type="PROSITE" id="PS50850">
    <property type="entry name" value="MFS"/>
    <property type="match status" value="1"/>
</dbReference>
<dbReference type="RefSeq" id="WP_185063842.1">
    <property type="nucleotide sequence ID" value="NZ_BAABJP010000010.1"/>
</dbReference>
<name>A0ABP9Q046_9PSEU</name>
<dbReference type="Pfam" id="PF00854">
    <property type="entry name" value="PTR2"/>
    <property type="match status" value="1"/>
</dbReference>
<evidence type="ECO:0000256" key="7">
    <source>
        <dbReference type="ARBA" id="ARBA00023136"/>
    </source>
</evidence>
<reference evidence="12" key="1">
    <citation type="journal article" date="2019" name="Int. J. Syst. Evol. Microbiol.">
        <title>The Global Catalogue of Microorganisms (GCM) 10K type strain sequencing project: providing services to taxonomists for standard genome sequencing and annotation.</title>
        <authorList>
            <consortium name="The Broad Institute Genomics Platform"/>
            <consortium name="The Broad Institute Genome Sequencing Center for Infectious Disease"/>
            <person name="Wu L."/>
            <person name="Ma J."/>
        </authorList>
    </citation>
    <scope>NUCLEOTIDE SEQUENCE [LARGE SCALE GENOMIC DNA]</scope>
    <source>
        <strain evidence="12">JCM 18303</strain>
    </source>
</reference>
<dbReference type="InterPro" id="IPR020846">
    <property type="entry name" value="MFS_dom"/>
</dbReference>
<feature type="domain" description="Major facilitator superfamily (MFS) profile" evidence="10">
    <location>
        <begin position="22"/>
        <end position="477"/>
    </location>
</feature>
<feature type="transmembrane region" description="Helical" evidence="9">
    <location>
        <begin position="224"/>
        <end position="246"/>
    </location>
</feature>
<comment type="caution">
    <text evidence="11">The sequence shown here is derived from an EMBL/GenBank/DDBJ whole genome shotgun (WGS) entry which is preliminary data.</text>
</comment>
<accession>A0ABP9Q046</accession>
<gene>
    <name evidence="11" type="ORF">GCM10023321_27580</name>
</gene>
<evidence type="ECO:0000256" key="4">
    <source>
        <dbReference type="ARBA" id="ARBA00022475"/>
    </source>
</evidence>
<evidence type="ECO:0000256" key="6">
    <source>
        <dbReference type="ARBA" id="ARBA00022989"/>
    </source>
</evidence>
<dbReference type="CDD" id="cd17346">
    <property type="entry name" value="MFS_DtpA_like"/>
    <property type="match status" value="1"/>
</dbReference>
<dbReference type="PANTHER" id="PTHR23517:SF15">
    <property type="entry name" value="PROTON-DEPENDENT OLIGOPEPTIDE FAMILY TRANSPORT PROTEIN"/>
    <property type="match status" value="1"/>
</dbReference>
<dbReference type="NCBIfam" id="TIGR00924">
    <property type="entry name" value="yjdL_sub1_fam"/>
    <property type="match status" value="1"/>
</dbReference>
<keyword evidence="7 9" id="KW-0472">Membrane</keyword>
<keyword evidence="12" id="KW-1185">Reference proteome</keyword>
<dbReference type="Proteomes" id="UP001428817">
    <property type="component" value="Unassembled WGS sequence"/>
</dbReference>
<keyword evidence="3 8" id="KW-0813">Transport</keyword>
<organism evidence="11 12">
    <name type="scientific">Pseudonocardia eucalypti</name>
    <dbReference type="NCBI Taxonomy" id="648755"/>
    <lineage>
        <taxon>Bacteria</taxon>
        <taxon>Bacillati</taxon>
        <taxon>Actinomycetota</taxon>
        <taxon>Actinomycetes</taxon>
        <taxon>Pseudonocardiales</taxon>
        <taxon>Pseudonocardiaceae</taxon>
        <taxon>Pseudonocardia</taxon>
    </lineage>
</organism>
<dbReference type="PROSITE" id="PS01023">
    <property type="entry name" value="PTR2_2"/>
    <property type="match status" value="1"/>
</dbReference>
<evidence type="ECO:0000256" key="5">
    <source>
        <dbReference type="ARBA" id="ARBA00022692"/>
    </source>
</evidence>
<feature type="transmembrane region" description="Helical" evidence="9">
    <location>
        <begin position="452"/>
        <end position="476"/>
    </location>
</feature>
<feature type="transmembrane region" description="Helical" evidence="9">
    <location>
        <begin position="385"/>
        <end position="404"/>
    </location>
</feature>
<sequence>MPEVVDKPEERTLFGHPIGLANLFGVELWERFSFYGMLLILNFYLYYEVTKGGLGLPEATANSIVGAYGGFVYLCTVLGGWLADRVLGMERMIFYGGFVVMLGHLALAVLPGLTGVGVGLVLVGLGSGALKANASALLGQLYRRGDVRRDGGFTLFYMGINVGSFIGPILTGLVQEEHGFHWGFGLAAFGMALGLTQYVRFRRNFGDAGRDPANPLPPAELPKAGLVGAGVLLVVVAVLVSGWVTLANLAKVIALVVVVVATGYFALLLTSERVTTEERVRVRAFIPLFLATTAFFALFQQTFTVLAQYSDTRIDWNILGWEAPASWIGSEPVWVIILAPLFARLWTGLGDRGPSTPVKFGIAVIGMGGAFLLFLPMAAGTGKTTPALAVFGILGLFAVFELMLSPIGLSAATRLAPAQFQAQMMALYFLSLSLATALSGVVSDFYVEGHEFGYFGISGAVAIGLGLLMLAVAPWVKRRMAGGL</sequence>
<comment type="subcellular location">
    <subcellularLocation>
        <location evidence="1">Cell membrane</location>
        <topology evidence="1">Multi-pass membrane protein</topology>
    </subcellularLocation>
    <subcellularLocation>
        <location evidence="8">Membrane</location>
        <topology evidence="8">Multi-pass membrane protein</topology>
    </subcellularLocation>
</comment>
<dbReference type="InterPro" id="IPR000109">
    <property type="entry name" value="POT_fam"/>
</dbReference>
<feature type="transmembrane region" description="Helical" evidence="9">
    <location>
        <begin position="154"/>
        <end position="174"/>
    </location>
</feature>
<evidence type="ECO:0000259" key="10">
    <source>
        <dbReference type="PROSITE" id="PS50850"/>
    </source>
</evidence>
<comment type="similarity">
    <text evidence="2 8">Belongs to the major facilitator superfamily. Proton-dependent oligopeptide transporter (POT/PTR) (TC 2.A.17) family.</text>
</comment>
<dbReference type="EMBL" id="BAABJP010000010">
    <property type="protein sequence ID" value="GAA5154994.1"/>
    <property type="molecule type" value="Genomic_DNA"/>
</dbReference>
<feature type="transmembrane region" description="Helical" evidence="9">
    <location>
        <begin position="59"/>
        <end position="81"/>
    </location>
</feature>
<dbReference type="Gene3D" id="1.20.1250.20">
    <property type="entry name" value="MFS general substrate transporter like domains"/>
    <property type="match status" value="1"/>
</dbReference>
<evidence type="ECO:0000256" key="1">
    <source>
        <dbReference type="ARBA" id="ARBA00004651"/>
    </source>
</evidence>
<evidence type="ECO:0000256" key="3">
    <source>
        <dbReference type="ARBA" id="ARBA00022448"/>
    </source>
</evidence>
<evidence type="ECO:0000313" key="12">
    <source>
        <dbReference type="Proteomes" id="UP001428817"/>
    </source>
</evidence>
<keyword evidence="5 8" id="KW-0812">Transmembrane</keyword>
<dbReference type="PANTHER" id="PTHR23517">
    <property type="entry name" value="RESISTANCE PROTEIN MDTM, PUTATIVE-RELATED-RELATED"/>
    <property type="match status" value="1"/>
</dbReference>
<keyword evidence="4" id="KW-1003">Cell membrane</keyword>
<feature type="transmembrane region" description="Helical" evidence="9">
    <location>
        <begin position="28"/>
        <end position="47"/>
    </location>
</feature>